<protein>
    <submittedName>
        <fullName evidence="1">Uncharacterized protein</fullName>
    </submittedName>
</protein>
<name>A0A1S7BGD8_SALDE</name>
<dbReference type="EMBL" id="KY515226">
    <property type="protein sequence ID" value="AQX82749.1"/>
    <property type="molecule type" value="Genomic_DNA"/>
</dbReference>
<sequence>MRGVVPTPKTIHDIFMQLTPELRQKISAWGVNDQSLKEQINDELDNLI</sequence>
<organism evidence="1">
    <name type="scientific">Salmonella derby</name>
    <dbReference type="NCBI Taxonomy" id="28144"/>
    <lineage>
        <taxon>Bacteria</taxon>
        <taxon>Pseudomonadati</taxon>
        <taxon>Pseudomonadota</taxon>
        <taxon>Gammaproteobacteria</taxon>
        <taxon>Enterobacterales</taxon>
        <taxon>Enterobacteriaceae</taxon>
        <taxon>Salmonella</taxon>
    </lineage>
</organism>
<reference evidence="1" key="2">
    <citation type="submission" date="2017-03" db="EMBL/GenBank/DDBJ databases">
        <title>Genome sequences for AnCo1 and AnCo2 belong to this unpublished manuscript: Complete Genome Sequences of two phage-like plasmids encoding the CTX-M-15 Extended-Spectrum Beta-Lactamase GeneGenome sequence for AnCo3 belongs to this unpublished manuscript:AnCo3, a new member of the emerging family of phage-like plasmids.</title>
        <authorList>
            <person name="Colavecchio A."/>
            <person name="LeJeune J."/>
            <person name="Goodridge L."/>
        </authorList>
    </citation>
    <scope>NUCLEOTIDE SEQUENCE</scope>
    <source>
        <strain evidence="1">S701</strain>
        <plasmid evidence="1">AnCo3</plasmid>
    </source>
</reference>
<proteinExistence type="predicted"/>
<keyword evidence="1" id="KW-0614">Plasmid</keyword>
<accession>A0A1S7BGD8</accession>
<geneLocation type="plasmid" evidence="1">
    <name>AnCo3</name>
</geneLocation>
<reference evidence="1" key="1">
    <citation type="submission" date="2017-01" db="EMBL/GenBank/DDBJ databases">
        <authorList>
            <person name="Mah S.A."/>
            <person name="Swanson W.J."/>
            <person name="Moy G.W."/>
            <person name="Vacquier V.D."/>
        </authorList>
    </citation>
    <scope>NUCLEOTIDE SEQUENCE</scope>
    <source>
        <strain evidence="1">S701</strain>
        <plasmid evidence="1">AnCo3</plasmid>
    </source>
</reference>
<evidence type="ECO:0000313" key="1">
    <source>
        <dbReference type="EMBL" id="AQX82749.1"/>
    </source>
</evidence>
<dbReference type="AlphaFoldDB" id="A0A1S7BGD8"/>